<protein>
    <recommendedName>
        <fullName evidence="4">Sugar transporter</fullName>
    </recommendedName>
</protein>
<dbReference type="EMBL" id="JBHMEZ010000012">
    <property type="protein sequence ID" value="MFB9053702.1"/>
    <property type="molecule type" value="Genomic_DNA"/>
</dbReference>
<reference evidence="2 3" key="1">
    <citation type="submission" date="2024-09" db="EMBL/GenBank/DDBJ databases">
        <authorList>
            <person name="Sun Q."/>
            <person name="Mori K."/>
        </authorList>
    </citation>
    <scope>NUCLEOTIDE SEQUENCE [LARGE SCALE GENOMIC DNA]</scope>
    <source>
        <strain evidence="2 3">CECT 8286</strain>
    </source>
</reference>
<sequence length="137" mass="15808">MSDSAKLPIWYWIVTGFYLLWNGLGVQQYFIQANNTEAFRSKYTEIQLQEIAEMPTWVMRAYAVAVMFGFLASILLMVRKRFAYPSALTSLIAVIAQMSYVFYVVKPPSLLIPVLTLVFSILLLLFSKYSKSKNWLI</sequence>
<feature type="transmembrane region" description="Helical" evidence="1">
    <location>
        <begin position="57"/>
        <end position="76"/>
    </location>
</feature>
<keyword evidence="3" id="KW-1185">Reference proteome</keyword>
<name>A0ABV5F2N4_9FLAO</name>
<keyword evidence="1" id="KW-0812">Transmembrane</keyword>
<feature type="transmembrane region" description="Helical" evidence="1">
    <location>
        <begin position="109"/>
        <end position="126"/>
    </location>
</feature>
<keyword evidence="1" id="KW-1133">Transmembrane helix</keyword>
<proteinExistence type="predicted"/>
<feature type="transmembrane region" description="Helical" evidence="1">
    <location>
        <begin position="83"/>
        <end position="103"/>
    </location>
</feature>
<dbReference type="Proteomes" id="UP001589605">
    <property type="component" value="Unassembled WGS sequence"/>
</dbReference>
<evidence type="ECO:0000313" key="2">
    <source>
        <dbReference type="EMBL" id="MFB9053702.1"/>
    </source>
</evidence>
<organism evidence="2 3">
    <name type="scientific">Formosa undariae</name>
    <dbReference type="NCBI Taxonomy" id="1325436"/>
    <lineage>
        <taxon>Bacteria</taxon>
        <taxon>Pseudomonadati</taxon>
        <taxon>Bacteroidota</taxon>
        <taxon>Flavobacteriia</taxon>
        <taxon>Flavobacteriales</taxon>
        <taxon>Flavobacteriaceae</taxon>
        <taxon>Formosa</taxon>
    </lineage>
</organism>
<gene>
    <name evidence="2" type="ORF">ACFFVB_11505</name>
</gene>
<feature type="transmembrane region" description="Helical" evidence="1">
    <location>
        <begin position="9"/>
        <end position="31"/>
    </location>
</feature>
<keyword evidence="1" id="KW-0472">Membrane</keyword>
<dbReference type="RefSeq" id="WP_382382949.1">
    <property type="nucleotide sequence ID" value="NZ_JBHMEZ010000012.1"/>
</dbReference>
<evidence type="ECO:0000256" key="1">
    <source>
        <dbReference type="SAM" id="Phobius"/>
    </source>
</evidence>
<evidence type="ECO:0008006" key="4">
    <source>
        <dbReference type="Google" id="ProtNLM"/>
    </source>
</evidence>
<evidence type="ECO:0000313" key="3">
    <source>
        <dbReference type="Proteomes" id="UP001589605"/>
    </source>
</evidence>
<comment type="caution">
    <text evidence="2">The sequence shown here is derived from an EMBL/GenBank/DDBJ whole genome shotgun (WGS) entry which is preliminary data.</text>
</comment>
<accession>A0ABV5F2N4</accession>